<reference evidence="1 2" key="1">
    <citation type="journal article" date="2023" name="Genes (Basel)">
        <title>Chromosome-Level Genome Assembly and Circadian Gene Repertoire of the Patagonia Blennie Eleginops maclovinus-The Closest Ancestral Proxy of Antarctic Cryonotothenioids.</title>
        <authorList>
            <person name="Cheng C.C."/>
            <person name="Rivera-Colon A.G."/>
            <person name="Minhas B.F."/>
            <person name="Wilson L."/>
            <person name="Rayamajhi N."/>
            <person name="Vargas-Chacoff L."/>
            <person name="Catchen J.M."/>
        </authorList>
    </citation>
    <scope>NUCLEOTIDE SEQUENCE [LARGE SCALE GENOMIC DNA]</scope>
    <source>
        <strain evidence="1">JMC-PN-2008</strain>
    </source>
</reference>
<gene>
    <name evidence="1" type="ORF">PBY51_021800</name>
</gene>
<accession>A0AAN7X9R4</accession>
<protein>
    <submittedName>
        <fullName evidence="1">Uncharacterized protein</fullName>
    </submittedName>
</protein>
<evidence type="ECO:0000313" key="2">
    <source>
        <dbReference type="Proteomes" id="UP001346869"/>
    </source>
</evidence>
<keyword evidence="2" id="KW-1185">Reference proteome</keyword>
<dbReference type="AlphaFoldDB" id="A0AAN7X9R4"/>
<name>A0AAN7X9R4_ELEMC</name>
<comment type="caution">
    <text evidence="1">The sequence shown here is derived from an EMBL/GenBank/DDBJ whole genome shotgun (WGS) entry which is preliminary data.</text>
</comment>
<dbReference type="Proteomes" id="UP001346869">
    <property type="component" value="Unassembled WGS sequence"/>
</dbReference>
<reference evidence="1 2" key="2">
    <citation type="journal article" date="2023" name="Mol. Biol. Evol.">
        <title>Genomics of Secondarily Temperate Adaptation in the Only Non-Antarctic Icefish.</title>
        <authorList>
            <person name="Rivera-Colon A.G."/>
            <person name="Rayamajhi N."/>
            <person name="Minhas B.F."/>
            <person name="Madrigal G."/>
            <person name="Bilyk K.T."/>
            <person name="Yoon V."/>
            <person name="Hune M."/>
            <person name="Gregory S."/>
            <person name="Cheng C.H.C."/>
            <person name="Catchen J.M."/>
        </authorList>
    </citation>
    <scope>NUCLEOTIDE SEQUENCE [LARGE SCALE GENOMIC DNA]</scope>
    <source>
        <strain evidence="1">JMC-PN-2008</strain>
    </source>
</reference>
<sequence>MWVSLQRIGGRPAQVDLLDSRGWGWMEFRSSPSAGRSVRRRLLVASQRQSADGEKKLSLRTFRTEDSDCLLQSDLCKLTADR</sequence>
<organism evidence="1 2">
    <name type="scientific">Eleginops maclovinus</name>
    <name type="common">Patagonian blennie</name>
    <name type="synonym">Eleginus maclovinus</name>
    <dbReference type="NCBI Taxonomy" id="56733"/>
    <lineage>
        <taxon>Eukaryota</taxon>
        <taxon>Metazoa</taxon>
        <taxon>Chordata</taxon>
        <taxon>Craniata</taxon>
        <taxon>Vertebrata</taxon>
        <taxon>Euteleostomi</taxon>
        <taxon>Actinopterygii</taxon>
        <taxon>Neopterygii</taxon>
        <taxon>Teleostei</taxon>
        <taxon>Neoteleostei</taxon>
        <taxon>Acanthomorphata</taxon>
        <taxon>Eupercaria</taxon>
        <taxon>Perciformes</taxon>
        <taxon>Notothenioidei</taxon>
        <taxon>Eleginopidae</taxon>
        <taxon>Eleginops</taxon>
    </lineage>
</organism>
<evidence type="ECO:0000313" key="1">
    <source>
        <dbReference type="EMBL" id="KAK5860311.1"/>
    </source>
</evidence>
<dbReference type="EMBL" id="JAUZQC010000014">
    <property type="protein sequence ID" value="KAK5860311.1"/>
    <property type="molecule type" value="Genomic_DNA"/>
</dbReference>
<proteinExistence type="predicted"/>